<organism evidence="2 3">
    <name type="scientific">Streptomonospora algeriensis</name>
    <dbReference type="NCBI Taxonomy" id="995084"/>
    <lineage>
        <taxon>Bacteria</taxon>
        <taxon>Bacillati</taxon>
        <taxon>Actinomycetota</taxon>
        <taxon>Actinomycetes</taxon>
        <taxon>Streptosporangiales</taxon>
        <taxon>Nocardiopsidaceae</taxon>
        <taxon>Streptomonospora</taxon>
    </lineage>
</organism>
<feature type="non-terminal residue" evidence="2">
    <location>
        <position position="1"/>
    </location>
</feature>
<comment type="caution">
    <text evidence="2">The sequence shown here is derived from an EMBL/GenBank/DDBJ whole genome shotgun (WGS) entry which is preliminary data.</text>
</comment>
<dbReference type="Proteomes" id="UP001596956">
    <property type="component" value="Unassembled WGS sequence"/>
</dbReference>
<dbReference type="EMBL" id="JBHTHR010000632">
    <property type="protein sequence ID" value="MFD0802881.1"/>
    <property type="molecule type" value="Genomic_DNA"/>
</dbReference>
<keyword evidence="3" id="KW-1185">Reference proteome</keyword>
<feature type="region of interest" description="Disordered" evidence="1">
    <location>
        <begin position="1"/>
        <end position="90"/>
    </location>
</feature>
<sequence>GRTRPPAPAPAAGQDPRDPGYGPDSGPQRPQSPPWDQDEDLPVPQALPPLPPDSGGDSDDPAPGPDAPSAPGPGDPRWEHGLSSVPRPPE</sequence>
<gene>
    <name evidence="2" type="ORF">ACFQZU_16355</name>
</gene>
<protein>
    <submittedName>
        <fullName evidence="2">Uncharacterized protein</fullName>
    </submittedName>
</protein>
<reference evidence="3" key="1">
    <citation type="journal article" date="2019" name="Int. J. Syst. Evol. Microbiol.">
        <title>The Global Catalogue of Microorganisms (GCM) 10K type strain sequencing project: providing services to taxonomists for standard genome sequencing and annotation.</title>
        <authorList>
            <consortium name="The Broad Institute Genomics Platform"/>
            <consortium name="The Broad Institute Genome Sequencing Center for Infectious Disease"/>
            <person name="Wu L."/>
            <person name="Ma J."/>
        </authorList>
    </citation>
    <scope>NUCLEOTIDE SEQUENCE [LARGE SCALE GENOMIC DNA]</scope>
    <source>
        <strain evidence="3">CCUG 63369</strain>
    </source>
</reference>
<proteinExistence type="predicted"/>
<evidence type="ECO:0000313" key="2">
    <source>
        <dbReference type="EMBL" id="MFD0802881.1"/>
    </source>
</evidence>
<evidence type="ECO:0000313" key="3">
    <source>
        <dbReference type="Proteomes" id="UP001596956"/>
    </source>
</evidence>
<accession>A0ABW3BJ70</accession>
<feature type="compositionally biased region" description="Pro residues" evidence="1">
    <location>
        <begin position="62"/>
        <end position="74"/>
    </location>
</feature>
<name>A0ABW3BJ70_9ACTN</name>
<evidence type="ECO:0000256" key="1">
    <source>
        <dbReference type="SAM" id="MobiDB-lite"/>
    </source>
</evidence>